<dbReference type="InterPro" id="IPR006059">
    <property type="entry name" value="SBP"/>
</dbReference>
<reference evidence="5 6" key="1">
    <citation type="submission" date="2024-09" db="EMBL/GenBank/DDBJ databases">
        <authorList>
            <person name="Sun Q."/>
            <person name="Mori K."/>
        </authorList>
    </citation>
    <scope>NUCLEOTIDE SEQUENCE [LARGE SCALE GENOMIC DNA]</scope>
    <source>
        <strain evidence="5 6">CCM 7759</strain>
    </source>
</reference>
<gene>
    <name evidence="5" type="ORF">ACFFK0_05495</name>
</gene>
<evidence type="ECO:0000256" key="2">
    <source>
        <dbReference type="ARBA" id="ARBA00022448"/>
    </source>
</evidence>
<organism evidence="5 6">
    <name type="scientific">Paenibacillus chartarius</name>
    <dbReference type="NCBI Taxonomy" id="747481"/>
    <lineage>
        <taxon>Bacteria</taxon>
        <taxon>Bacillati</taxon>
        <taxon>Bacillota</taxon>
        <taxon>Bacilli</taxon>
        <taxon>Bacillales</taxon>
        <taxon>Paenibacillaceae</taxon>
        <taxon>Paenibacillus</taxon>
    </lineage>
</organism>
<keyword evidence="3 4" id="KW-0732">Signal</keyword>
<comment type="caution">
    <text evidence="5">The sequence shown here is derived from an EMBL/GenBank/DDBJ whole genome shotgun (WGS) entry which is preliminary data.</text>
</comment>
<dbReference type="Pfam" id="PF01547">
    <property type="entry name" value="SBP_bac_1"/>
    <property type="match status" value="1"/>
</dbReference>
<sequence length="450" mass="49195">MIRQQVFKMLTGVMAASLVLTACGGGNSGSSNTSTSQAGGAGTDTAKKPVTFTIGYATGDPATKQAMVDAIAAFTKANPQIKITDLSEGGSQAYLDWLKTKDAVGEFPDLVEMRDTQLFADAGKLSELPAELLSLFADAPKVNGKNYTAPIVGTAPQGIIYSKKAYADAGVTAEPKTYDEFLAIQEKLKAKGITPITFGGKDIFHWGFWVNKFLMDEVFADDPNWNSKRTKGQVSFTDAGPKKAMESLNELFAKGYVDKGYLSTADNQTASMLVTGKAAQLFSGPWMFAQISQADPKFDFGWYPVPDRKGRIVVNGLNNQQGWALSAKAGQDEAKKAAILEFTKFFFSKDQYAKFLKAVNGIPTTKEPVTYEASPQMKTVLDVMSDPKTIKSLQINSFWGDNAMPPQWRNWYYKLIQDWLVKGDFSDEYLKKMDAEWDANVKANAAAAKK</sequence>
<evidence type="ECO:0000313" key="5">
    <source>
        <dbReference type="EMBL" id="MFC0211909.1"/>
    </source>
</evidence>
<dbReference type="SUPFAM" id="SSF53850">
    <property type="entry name" value="Periplasmic binding protein-like II"/>
    <property type="match status" value="1"/>
</dbReference>
<evidence type="ECO:0000256" key="3">
    <source>
        <dbReference type="ARBA" id="ARBA00022729"/>
    </source>
</evidence>
<dbReference type="PANTHER" id="PTHR30061:SF50">
    <property type="entry name" value="MALTOSE_MALTODEXTRIN-BINDING PERIPLASMIC PROTEIN"/>
    <property type="match status" value="1"/>
</dbReference>
<evidence type="ECO:0000256" key="4">
    <source>
        <dbReference type="SAM" id="SignalP"/>
    </source>
</evidence>
<dbReference type="Proteomes" id="UP001589776">
    <property type="component" value="Unassembled WGS sequence"/>
</dbReference>
<dbReference type="Gene3D" id="3.40.190.10">
    <property type="entry name" value="Periplasmic binding protein-like II"/>
    <property type="match status" value="2"/>
</dbReference>
<evidence type="ECO:0000313" key="6">
    <source>
        <dbReference type="Proteomes" id="UP001589776"/>
    </source>
</evidence>
<protein>
    <submittedName>
        <fullName evidence="5">ABC transporter substrate-binding protein</fullName>
    </submittedName>
</protein>
<name>A0ABV6DGY6_9BACL</name>
<comment type="similarity">
    <text evidence="1">Belongs to the bacterial solute-binding protein 1 family.</text>
</comment>
<dbReference type="PROSITE" id="PS51257">
    <property type="entry name" value="PROKAR_LIPOPROTEIN"/>
    <property type="match status" value="1"/>
</dbReference>
<evidence type="ECO:0000256" key="1">
    <source>
        <dbReference type="ARBA" id="ARBA00008520"/>
    </source>
</evidence>
<feature type="chain" id="PRO_5047302366" evidence="4">
    <location>
        <begin position="25"/>
        <end position="450"/>
    </location>
</feature>
<keyword evidence="6" id="KW-1185">Reference proteome</keyword>
<dbReference type="EMBL" id="JBHLWN010000024">
    <property type="protein sequence ID" value="MFC0211909.1"/>
    <property type="molecule type" value="Genomic_DNA"/>
</dbReference>
<feature type="signal peptide" evidence="4">
    <location>
        <begin position="1"/>
        <end position="24"/>
    </location>
</feature>
<proteinExistence type="inferred from homology"/>
<keyword evidence="2" id="KW-0813">Transport</keyword>
<accession>A0ABV6DGY6</accession>
<dbReference type="PANTHER" id="PTHR30061">
    <property type="entry name" value="MALTOSE-BINDING PERIPLASMIC PROTEIN"/>
    <property type="match status" value="1"/>
</dbReference>
<dbReference type="RefSeq" id="WP_377468938.1">
    <property type="nucleotide sequence ID" value="NZ_JBHLWN010000024.1"/>
</dbReference>